<feature type="region of interest" description="Disordered" evidence="1">
    <location>
        <begin position="100"/>
        <end position="122"/>
    </location>
</feature>
<accession>A0A1B6CKK5</accession>
<reference evidence="2" key="1">
    <citation type="submission" date="2015-12" db="EMBL/GenBank/DDBJ databases">
        <title>De novo transcriptome assembly of four potential Pierce s Disease insect vectors from Arizona vineyards.</title>
        <authorList>
            <person name="Tassone E.E."/>
        </authorList>
    </citation>
    <scope>NUCLEOTIDE SEQUENCE</scope>
</reference>
<dbReference type="EMBL" id="GEDC01023380">
    <property type="protein sequence ID" value="JAS13918.1"/>
    <property type="molecule type" value="Transcribed_RNA"/>
</dbReference>
<gene>
    <name evidence="2" type="ORF">g.4557</name>
</gene>
<feature type="non-terminal residue" evidence="2">
    <location>
        <position position="188"/>
    </location>
</feature>
<proteinExistence type="predicted"/>
<feature type="compositionally biased region" description="Basic residues" evidence="1">
    <location>
        <begin position="105"/>
        <end position="120"/>
    </location>
</feature>
<evidence type="ECO:0000256" key="1">
    <source>
        <dbReference type="SAM" id="MobiDB-lite"/>
    </source>
</evidence>
<feature type="region of interest" description="Disordered" evidence="1">
    <location>
        <begin position="169"/>
        <end position="188"/>
    </location>
</feature>
<name>A0A1B6CKK5_9HEMI</name>
<evidence type="ECO:0000313" key="2">
    <source>
        <dbReference type="EMBL" id="JAS13918.1"/>
    </source>
</evidence>
<sequence length="188" mass="22056">MRLPKKFRKELERYEKVYRLMMLAQPKPCRLKPYPDPEIEQKLPAKVPRACLNPKVSPWIINLYSSSNKPAATKYVRQPPPEHYVEPSTLYYKPSERILKLSNPKPHHKPPLPPRKTKKQKQWEQVLMADMEEWVQLRSKPKVVPPPSELPHKNKKAPLSQLMYRINQLAVPTQHQPPAPPSKKMQEA</sequence>
<dbReference type="AlphaFoldDB" id="A0A1B6CKK5"/>
<protein>
    <submittedName>
        <fullName evidence="2">Uncharacterized protein</fullName>
    </submittedName>
</protein>
<organism evidence="2">
    <name type="scientific">Clastoptera arizonana</name>
    <name type="common">Arizona spittle bug</name>
    <dbReference type="NCBI Taxonomy" id="38151"/>
    <lineage>
        <taxon>Eukaryota</taxon>
        <taxon>Metazoa</taxon>
        <taxon>Ecdysozoa</taxon>
        <taxon>Arthropoda</taxon>
        <taxon>Hexapoda</taxon>
        <taxon>Insecta</taxon>
        <taxon>Pterygota</taxon>
        <taxon>Neoptera</taxon>
        <taxon>Paraneoptera</taxon>
        <taxon>Hemiptera</taxon>
        <taxon>Auchenorrhyncha</taxon>
        <taxon>Cercopoidea</taxon>
        <taxon>Clastopteridae</taxon>
        <taxon>Clastoptera</taxon>
    </lineage>
</organism>